<dbReference type="Proteomes" id="UP000004088">
    <property type="component" value="Unassembled WGS sequence"/>
</dbReference>
<keyword evidence="2" id="KW-1185">Reference proteome</keyword>
<gene>
    <name evidence="1" type="ORF">HMPREF9098_1893</name>
</gene>
<reference evidence="1 2" key="1">
    <citation type="submission" date="2011-01" db="EMBL/GenBank/DDBJ databases">
        <authorList>
            <person name="Muzny D."/>
            <person name="Qin X."/>
            <person name="Deng J."/>
            <person name="Jiang H."/>
            <person name="Liu Y."/>
            <person name="Qu J."/>
            <person name="Song X.-Z."/>
            <person name="Zhang L."/>
            <person name="Thornton R."/>
            <person name="Coyle M."/>
            <person name="Francisco L."/>
            <person name="Jackson L."/>
            <person name="Javaid M."/>
            <person name="Korchina V."/>
            <person name="Kovar C."/>
            <person name="Mata R."/>
            <person name="Mathew T."/>
            <person name="Ngo R."/>
            <person name="Nguyen L."/>
            <person name="Nguyen N."/>
            <person name="Okwuonu G."/>
            <person name="Ongeri F."/>
            <person name="Pham C."/>
            <person name="Simmons D."/>
            <person name="Wilczek-Boney K."/>
            <person name="Hale W."/>
            <person name="Jakkamsetti A."/>
            <person name="Pham P."/>
            <person name="Ruth R."/>
            <person name="San Lucas F."/>
            <person name="Warren J."/>
            <person name="Zhang J."/>
            <person name="Zhao Z."/>
            <person name="Zhou C."/>
            <person name="Zhu D."/>
            <person name="Lee S."/>
            <person name="Bess C."/>
            <person name="Blankenburg K."/>
            <person name="Forbes L."/>
            <person name="Fu Q."/>
            <person name="Gubbala S."/>
            <person name="Hirani K."/>
            <person name="Jayaseelan J.C."/>
            <person name="Lara F."/>
            <person name="Munidasa M."/>
            <person name="Palculict T."/>
            <person name="Patil S."/>
            <person name="Pu L.-L."/>
            <person name="Saada N."/>
            <person name="Tang L."/>
            <person name="Weissenberger G."/>
            <person name="Zhu Y."/>
            <person name="Hemphill L."/>
            <person name="Shang Y."/>
            <person name="Youmans B."/>
            <person name="Ayvaz T."/>
            <person name="Ross M."/>
            <person name="Santibanez J."/>
            <person name="Aqrawi P."/>
            <person name="Gross S."/>
            <person name="Joshi V."/>
            <person name="Fowler G."/>
            <person name="Nazareth L."/>
            <person name="Reid J."/>
            <person name="Worley K."/>
            <person name="Petrosino J."/>
            <person name="Highlander S."/>
            <person name="Gibbs R."/>
        </authorList>
    </citation>
    <scope>NUCLEOTIDE SEQUENCE [LARGE SCALE GENOMIC DNA]</scope>
    <source>
        <strain evidence="1 2">ATCC 33394</strain>
    </source>
</reference>
<dbReference type="STRING" id="888741.HMPREF9098_1893"/>
<evidence type="ECO:0000313" key="1">
    <source>
        <dbReference type="EMBL" id="EGC16696.1"/>
    </source>
</evidence>
<dbReference type="AlphaFoldDB" id="F0F1A8"/>
<sequence length="54" mass="6096">MWIFLGLQAAFPCQIAAYYKGLACMLPDYLIGGHVQAAFCRQMQCHTPACPIFW</sequence>
<name>F0F1A8_9NEIS</name>
<protein>
    <submittedName>
        <fullName evidence="1">Uncharacterized protein</fullName>
    </submittedName>
</protein>
<evidence type="ECO:0000313" key="2">
    <source>
        <dbReference type="Proteomes" id="UP000004088"/>
    </source>
</evidence>
<dbReference type="HOGENOM" id="CLU_3044275_0_0_4"/>
<comment type="caution">
    <text evidence="1">The sequence shown here is derived from an EMBL/GenBank/DDBJ whole genome shotgun (WGS) entry which is preliminary data.</text>
</comment>
<dbReference type="EMBL" id="AEWV01000039">
    <property type="protein sequence ID" value="EGC16696.1"/>
    <property type="molecule type" value="Genomic_DNA"/>
</dbReference>
<organism evidence="1 2">
    <name type="scientific">Kingella denitrificans ATCC 33394</name>
    <dbReference type="NCBI Taxonomy" id="888741"/>
    <lineage>
        <taxon>Bacteria</taxon>
        <taxon>Pseudomonadati</taxon>
        <taxon>Pseudomonadota</taxon>
        <taxon>Betaproteobacteria</taxon>
        <taxon>Neisseriales</taxon>
        <taxon>Neisseriaceae</taxon>
        <taxon>Kingella</taxon>
    </lineage>
</organism>
<accession>F0F1A8</accession>
<proteinExistence type="predicted"/>